<dbReference type="SUPFAM" id="SSF110857">
    <property type="entry name" value="Gamma-glutamyl cyclotransferase-like"/>
    <property type="match status" value="1"/>
</dbReference>
<dbReference type="Gene3D" id="3.10.490.10">
    <property type="entry name" value="Gamma-glutamyl cyclotransferase-like"/>
    <property type="match status" value="1"/>
</dbReference>
<evidence type="ECO:0000256" key="1">
    <source>
        <dbReference type="ARBA" id="ARBA00023239"/>
    </source>
</evidence>
<feature type="active site" description="Proton acceptor" evidence="2">
    <location>
        <position position="78"/>
    </location>
</feature>
<dbReference type="GO" id="GO:0003839">
    <property type="term" value="F:gamma-glutamylcyclotransferase activity"/>
    <property type="evidence" value="ECO:0007669"/>
    <property type="project" value="InterPro"/>
</dbReference>
<comment type="caution">
    <text evidence="5">The sequence shown here is derived from an EMBL/GenBank/DDBJ whole genome shotgun (WGS) entry which is preliminary data.</text>
</comment>
<keyword evidence="1" id="KW-0456">Lyase</keyword>
<evidence type="ECO:0000256" key="2">
    <source>
        <dbReference type="PIRSR" id="PIRSR617939-1"/>
    </source>
</evidence>
<dbReference type="OrthoDB" id="5401862at2"/>
<dbReference type="InterPro" id="IPR036568">
    <property type="entry name" value="GGCT-like_sf"/>
</dbReference>
<organism evidence="5 6">
    <name type="scientific">Enhygromyxa salina</name>
    <dbReference type="NCBI Taxonomy" id="215803"/>
    <lineage>
        <taxon>Bacteria</taxon>
        <taxon>Pseudomonadati</taxon>
        <taxon>Myxococcota</taxon>
        <taxon>Polyangia</taxon>
        <taxon>Nannocystales</taxon>
        <taxon>Nannocystaceae</taxon>
        <taxon>Enhygromyxa</taxon>
    </lineage>
</organism>
<evidence type="ECO:0000259" key="4">
    <source>
        <dbReference type="Pfam" id="PF06094"/>
    </source>
</evidence>
<dbReference type="Proteomes" id="UP000238823">
    <property type="component" value="Unassembled WGS sequence"/>
</dbReference>
<dbReference type="AlphaFoldDB" id="A0A2S9XTK5"/>
<evidence type="ECO:0000313" key="5">
    <source>
        <dbReference type="EMBL" id="PRP96164.1"/>
    </source>
</evidence>
<dbReference type="PANTHER" id="PTHR12935">
    <property type="entry name" value="GAMMA-GLUTAMYLCYCLOTRANSFERASE"/>
    <property type="match status" value="1"/>
</dbReference>
<dbReference type="EMBL" id="PVNL01000135">
    <property type="protein sequence ID" value="PRP96164.1"/>
    <property type="molecule type" value="Genomic_DNA"/>
</dbReference>
<protein>
    <recommendedName>
        <fullName evidence="4">Gamma-glutamylcyclotransferase AIG2-like domain-containing protein</fullName>
    </recommendedName>
</protein>
<sequence length="147" mass="16414">MPTYFAYGSNMSRVRLEHRVGVVQSLGRARLSEHRHRFSKLGNDGSGKGNIEPHADASVWGVAYELDDDQFARLTEFESGYRHTVLVVELAASGMSVSASSFVALNIVEALEPRADYIEHYRIGMAEHEIPIDYRRQLLGTLAHLLG</sequence>
<evidence type="ECO:0000313" key="6">
    <source>
        <dbReference type="Proteomes" id="UP000238823"/>
    </source>
</evidence>
<name>A0A2S9XTK5_9BACT</name>
<dbReference type="PANTHER" id="PTHR12935:SF0">
    <property type="entry name" value="GAMMA-GLUTAMYLCYCLOTRANSFERASE"/>
    <property type="match status" value="1"/>
</dbReference>
<proteinExistence type="predicted"/>
<dbReference type="CDD" id="cd06661">
    <property type="entry name" value="GGCT_like"/>
    <property type="match status" value="1"/>
</dbReference>
<reference evidence="5 6" key="1">
    <citation type="submission" date="2018-03" db="EMBL/GenBank/DDBJ databases">
        <title>Draft Genome Sequences of the Obligatory Marine Myxobacteria Enhygromyxa salina SWB007.</title>
        <authorList>
            <person name="Poehlein A."/>
            <person name="Moghaddam J.A."/>
            <person name="Harms H."/>
            <person name="Alanjari M."/>
            <person name="Koenig G.M."/>
            <person name="Daniel R."/>
            <person name="Schaeberle T.F."/>
        </authorList>
    </citation>
    <scope>NUCLEOTIDE SEQUENCE [LARGE SCALE GENOMIC DNA]</scope>
    <source>
        <strain evidence="5 6">SWB007</strain>
    </source>
</reference>
<dbReference type="RefSeq" id="WP_106093783.1">
    <property type="nucleotide sequence ID" value="NZ_PVNL01000135.1"/>
</dbReference>
<feature type="binding site" evidence="3">
    <location>
        <begin position="4"/>
        <end position="9"/>
    </location>
    <ligand>
        <name>substrate</name>
    </ligand>
</feature>
<evidence type="ECO:0000256" key="3">
    <source>
        <dbReference type="PIRSR" id="PIRSR617939-2"/>
    </source>
</evidence>
<feature type="domain" description="Gamma-glutamylcyclotransferase AIG2-like" evidence="4">
    <location>
        <begin position="4"/>
        <end position="106"/>
    </location>
</feature>
<dbReference type="InterPro" id="IPR017939">
    <property type="entry name" value="G-Glutamylcylcotransferase"/>
</dbReference>
<gene>
    <name evidence="5" type="ORF">ENSA7_69780</name>
</gene>
<dbReference type="InterPro" id="IPR009288">
    <property type="entry name" value="AIG2-like_dom"/>
</dbReference>
<dbReference type="Pfam" id="PF06094">
    <property type="entry name" value="GGACT"/>
    <property type="match status" value="1"/>
</dbReference>
<dbReference type="InterPro" id="IPR013024">
    <property type="entry name" value="GGCT-like"/>
</dbReference>
<accession>A0A2S9XTK5</accession>